<sequence>MKKMAIIVTRGTHNNFVTVFTMVMAAAVCEMSVRIFFRDEAVYKLSRKKISELNLSEVYRGVENELKKNYEATGMVDLQKVIQDVKSQGDVKLYTCTSSMALAGLTQEALIPEIDEPRGLTSFLLEEMDDADMILSF</sequence>
<dbReference type="SUPFAM" id="SSF75169">
    <property type="entry name" value="DsrEFH-like"/>
    <property type="match status" value="1"/>
</dbReference>
<gene>
    <name evidence="2" type="ORF">MNODULE_19930</name>
</gene>
<dbReference type="PANTHER" id="PTHR34655">
    <property type="entry name" value="CONSERVED WITHIN P. AEROPHILUM"/>
    <property type="match status" value="1"/>
</dbReference>
<reference evidence="2 3" key="1">
    <citation type="journal article" date="2020" name="Nature">
        <title>Bacterial chemolithoautotrophy via manganese oxidation.</title>
        <authorList>
            <person name="Yu H."/>
            <person name="Leadbetter J.R."/>
        </authorList>
    </citation>
    <scope>NUCLEOTIDE SEQUENCE [LARGE SCALE GENOMIC DNA]</scope>
    <source>
        <strain evidence="2 3">Mn-1</strain>
    </source>
</reference>
<dbReference type="Pfam" id="PF02635">
    <property type="entry name" value="DsrE"/>
    <property type="match status" value="1"/>
</dbReference>
<comment type="caution">
    <text evidence="2">The sequence shown here is derived from an EMBL/GenBank/DDBJ whole genome shotgun (WGS) entry which is preliminary data.</text>
</comment>
<feature type="transmembrane region" description="Helical" evidence="1">
    <location>
        <begin position="16"/>
        <end position="37"/>
    </location>
</feature>
<dbReference type="InterPro" id="IPR003787">
    <property type="entry name" value="Sulphur_relay_DsrE/F-like"/>
</dbReference>
<keyword evidence="1" id="KW-1133">Transmembrane helix</keyword>
<keyword evidence="1" id="KW-0812">Transmembrane</keyword>
<dbReference type="InterPro" id="IPR027396">
    <property type="entry name" value="DsrEFH-like"/>
</dbReference>
<keyword evidence="3" id="KW-1185">Reference proteome</keyword>
<evidence type="ECO:0000256" key="1">
    <source>
        <dbReference type="SAM" id="Phobius"/>
    </source>
</evidence>
<evidence type="ECO:0000313" key="3">
    <source>
        <dbReference type="Proteomes" id="UP000534783"/>
    </source>
</evidence>
<evidence type="ECO:0000313" key="2">
    <source>
        <dbReference type="EMBL" id="NKE73027.1"/>
    </source>
</evidence>
<keyword evidence="1" id="KW-0472">Membrane</keyword>
<protein>
    <recommendedName>
        <fullName evidence="4">Peroxiredoxin</fullName>
    </recommendedName>
</protein>
<accession>A0A7X6DTL5</accession>
<organism evidence="2 3">
    <name type="scientific">Candidatus Manganitrophus noduliformans</name>
    <dbReference type="NCBI Taxonomy" id="2606439"/>
    <lineage>
        <taxon>Bacteria</taxon>
        <taxon>Pseudomonadati</taxon>
        <taxon>Nitrospirota</taxon>
        <taxon>Nitrospiria</taxon>
        <taxon>Candidatus Troglogloeales</taxon>
        <taxon>Candidatus Manganitrophaceae</taxon>
        <taxon>Candidatus Manganitrophus</taxon>
    </lineage>
</organism>
<dbReference type="Proteomes" id="UP000534783">
    <property type="component" value="Unassembled WGS sequence"/>
</dbReference>
<name>A0A7X6DTL5_9BACT</name>
<proteinExistence type="predicted"/>
<dbReference type="EMBL" id="VTOW01000005">
    <property type="protein sequence ID" value="NKE73027.1"/>
    <property type="molecule type" value="Genomic_DNA"/>
</dbReference>
<evidence type="ECO:0008006" key="4">
    <source>
        <dbReference type="Google" id="ProtNLM"/>
    </source>
</evidence>
<dbReference type="Gene3D" id="3.40.1260.10">
    <property type="entry name" value="DsrEFH-like"/>
    <property type="match status" value="1"/>
</dbReference>
<dbReference type="AlphaFoldDB" id="A0A7X6DTL5"/>
<dbReference type="PANTHER" id="PTHR34655:SF2">
    <property type="entry name" value="PEROXIREDOXIN FAMILY PROTEIN"/>
    <property type="match status" value="1"/>
</dbReference>